<reference evidence="2" key="1">
    <citation type="submission" date="2021-02" db="EMBL/GenBank/DDBJ databases">
        <authorList>
            <person name="Nowell W R."/>
        </authorList>
    </citation>
    <scope>NUCLEOTIDE SEQUENCE</scope>
</reference>
<dbReference type="Proteomes" id="UP000663828">
    <property type="component" value="Unassembled WGS sequence"/>
</dbReference>
<proteinExistence type="predicted"/>
<name>A0A815ISS5_ADIRI</name>
<dbReference type="Pfam" id="PF05699">
    <property type="entry name" value="Dimer_Tnp_hAT"/>
    <property type="match status" value="1"/>
</dbReference>
<dbReference type="PANTHER" id="PTHR47611:SF1">
    <property type="entry name" value="CCHC-TYPE DOMAIN-CONTAINING PROTEIN"/>
    <property type="match status" value="1"/>
</dbReference>
<dbReference type="Proteomes" id="UP000663852">
    <property type="component" value="Unassembled WGS sequence"/>
</dbReference>
<evidence type="ECO:0000259" key="1">
    <source>
        <dbReference type="Pfam" id="PF05699"/>
    </source>
</evidence>
<dbReference type="PANTHER" id="PTHR47611">
    <property type="entry name" value="HAT DIMERISATION DOMAIN, C-TERMINAL"/>
    <property type="match status" value="1"/>
</dbReference>
<evidence type="ECO:0000313" key="4">
    <source>
        <dbReference type="Proteomes" id="UP000663828"/>
    </source>
</evidence>
<dbReference type="InterPro" id="IPR012337">
    <property type="entry name" value="RNaseH-like_sf"/>
</dbReference>
<organism evidence="2 5">
    <name type="scientific">Adineta ricciae</name>
    <name type="common">Rotifer</name>
    <dbReference type="NCBI Taxonomy" id="249248"/>
    <lineage>
        <taxon>Eukaryota</taxon>
        <taxon>Metazoa</taxon>
        <taxon>Spiralia</taxon>
        <taxon>Gnathifera</taxon>
        <taxon>Rotifera</taxon>
        <taxon>Eurotatoria</taxon>
        <taxon>Bdelloidea</taxon>
        <taxon>Adinetida</taxon>
        <taxon>Adinetidae</taxon>
        <taxon>Adineta</taxon>
    </lineage>
</organism>
<dbReference type="GO" id="GO:0046983">
    <property type="term" value="F:protein dimerization activity"/>
    <property type="evidence" value="ECO:0007669"/>
    <property type="project" value="InterPro"/>
</dbReference>
<feature type="domain" description="HAT C-terminal dimerisation" evidence="1">
    <location>
        <begin position="105"/>
        <end position="158"/>
    </location>
</feature>
<keyword evidence="4" id="KW-1185">Reference proteome</keyword>
<gene>
    <name evidence="2" type="ORF">EDS130_LOCUS34347</name>
    <name evidence="3" type="ORF">XAT740_LOCUS36247</name>
</gene>
<evidence type="ECO:0000313" key="5">
    <source>
        <dbReference type="Proteomes" id="UP000663852"/>
    </source>
</evidence>
<accession>A0A815ISS5</accession>
<dbReference type="SUPFAM" id="SSF53098">
    <property type="entry name" value="Ribonuclease H-like"/>
    <property type="match status" value="1"/>
</dbReference>
<dbReference type="InterPro" id="IPR008906">
    <property type="entry name" value="HATC_C_dom"/>
</dbReference>
<comment type="caution">
    <text evidence="2">The sequence shown here is derived from an EMBL/GenBank/DDBJ whole genome shotgun (WGS) entry which is preliminary data.</text>
</comment>
<evidence type="ECO:0000313" key="3">
    <source>
        <dbReference type="EMBL" id="CAF1439756.1"/>
    </source>
</evidence>
<dbReference type="EMBL" id="CAJNOR010003702">
    <property type="protein sequence ID" value="CAF1439756.1"/>
    <property type="molecule type" value="Genomic_DNA"/>
</dbReference>
<evidence type="ECO:0000313" key="2">
    <source>
        <dbReference type="EMBL" id="CAF1370514.1"/>
    </source>
</evidence>
<dbReference type="OrthoDB" id="10023994at2759"/>
<sequence>MKQCTDDQRNSCLEYIKQEMIMFDAFDNDNEKQLENSNFSNTLKKRRGNERIQTGCIMEKYYDEEDEPIDSPITTTAMRQIEIGNYLKFGMDKQIESCSSVSSSNEEEYNSLNFWKHNFRLYPRLSKMAKRVFSVLATSTAVEREFSLAGNIVTKKRS</sequence>
<dbReference type="EMBL" id="CAJNOJ010000286">
    <property type="protein sequence ID" value="CAF1370514.1"/>
    <property type="molecule type" value="Genomic_DNA"/>
</dbReference>
<dbReference type="AlphaFoldDB" id="A0A815ISS5"/>
<protein>
    <recommendedName>
        <fullName evidence="1">HAT C-terminal dimerisation domain-containing protein</fullName>
    </recommendedName>
</protein>